<evidence type="ECO:0000256" key="9">
    <source>
        <dbReference type="ARBA" id="ARBA00022763"/>
    </source>
</evidence>
<feature type="compositionally biased region" description="Basic and acidic residues" evidence="16">
    <location>
        <begin position="283"/>
        <end position="296"/>
    </location>
</feature>
<dbReference type="Proteomes" id="UP000326565">
    <property type="component" value="Unassembled WGS sequence"/>
</dbReference>
<dbReference type="PANTHER" id="PTHR16308">
    <property type="entry name" value="UBIQUITIN ASSOCIATED PROTEIN 2-LIKE/LINGERER"/>
    <property type="match status" value="1"/>
</dbReference>
<dbReference type="CDD" id="cd14368">
    <property type="entry name" value="CUE_DEF1_like"/>
    <property type="match status" value="1"/>
</dbReference>
<dbReference type="InterPro" id="IPR041803">
    <property type="entry name" value="DEF1_CUE"/>
</dbReference>
<evidence type="ECO:0000256" key="6">
    <source>
        <dbReference type="ARBA" id="ARBA00022454"/>
    </source>
</evidence>
<feature type="compositionally biased region" description="Polar residues" evidence="16">
    <location>
        <begin position="801"/>
        <end position="815"/>
    </location>
</feature>
<dbReference type="InterPro" id="IPR003892">
    <property type="entry name" value="CUE"/>
</dbReference>
<evidence type="ECO:0000256" key="7">
    <source>
        <dbReference type="ARBA" id="ARBA00022490"/>
    </source>
</evidence>
<dbReference type="PANTHER" id="PTHR16308:SF13">
    <property type="entry name" value="PROTEIN LINGERER"/>
    <property type="match status" value="1"/>
</dbReference>
<dbReference type="GO" id="GO:0000781">
    <property type="term" value="C:chromosome, telomeric region"/>
    <property type="evidence" value="ECO:0007669"/>
    <property type="project" value="UniProtKB-SubCell"/>
</dbReference>
<dbReference type="GO" id="GO:0005634">
    <property type="term" value="C:nucleus"/>
    <property type="evidence" value="ECO:0007669"/>
    <property type="project" value="UniProtKB-SubCell"/>
</dbReference>
<sequence length="896" mass="94244">MSEIQTRSSASRGRVSTRGGRGGYSSRGGRGGSRSAKADNSDNAPSTFEDEGEIGQMKKKYSSTLPMLKELFPDWTDEDLVFALEDANGDLEEAIDRITEGNVSQWGEVKKKTTDRNRPKPKEAQSTPTESTTTPVRGSRGRGGFDTRGGRARGDRGRGGRGGRAGVHTNGSRPEKPAAPTNVETPATAIPEVTKTEQAPDAEPTAPESVDVSNEGAKDASKSSVIPDGTKKGWASLFAKPAPSPQQKPAAPAPAPVSAPAPAPVAAPEPTPVSEKPAAEPVVEQKEQQEQKEQKAAELAPVPIPPPVPVPMEKAPEPVIPQPLEKPAPATEVIPPKDDLTRTNLAQLPDVSPPAPTATAASTVGSALDSSVAAAAGTPTRPAHAYPTSALRQSVRAPGAQRRVMEQQEAVVMPGNHAVDRAAVQFGSMGLNGDAADVDIDENREDAETRAQPPQHSPVAPRAALPPSTQGQAQAPTESPAVSRPAPGLPPVPQVSAADSSFNDFTRYTDAHKPYDPFSQQVTQPQPQIQEPFANQAPVQPTVTSGSEYSPFYAVDQRLPYNYYGTYGQSQDATVAQRAAAGFGVSGAEVQPHVPTTQPPSRYGHVDAPNSGHNTPNPTLPGATQTPTAQHMPGQGAHNYGYQYPYFSNPHYASYVSQMSGHQYGRNRPMYDDARRYDDHYMPHTAQYGYGSQYGPYGKAGMYGQPHAFSYEHSSSPATSASFTQAMPGRDTVYGRTGSAQPSESQQSAAGSNTFSSGMSDVFGRSQGGFGQNQPISQQPPVTTEETKTFDTPKAAGPSPSLAQANRPGSATNSVPGQPQTQTGLPPLQGQQGQQSFGAYPHLNPQYGGLGGLSGHQAAATQTHHQATGYGNYGGAGFANYYGNTGRGGWGGNYGH</sequence>
<keyword evidence="11" id="KW-0832">Ubl conjugation</keyword>
<dbReference type="GO" id="GO:0006281">
    <property type="term" value="P:DNA repair"/>
    <property type="evidence" value="ECO:0007669"/>
    <property type="project" value="UniProtKB-KW"/>
</dbReference>
<feature type="compositionally biased region" description="Gly residues" evidence="16">
    <location>
        <begin position="19"/>
        <end position="32"/>
    </location>
</feature>
<feature type="compositionally biased region" description="Low complexity" evidence="16">
    <location>
        <begin position="357"/>
        <end position="367"/>
    </location>
</feature>
<feature type="compositionally biased region" description="Basic and acidic residues" evidence="16">
    <location>
        <begin position="108"/>
        <end position="123"/>
    </location>
</feature>
<keyword evidence="12" id="KW-0779">Telomere</keyword>
<comment type="subcellular location">
    <subcellularLocation>
        <location evidence="3">Chromosome</location>
        <location evidence="3">Telomere</location>
    </subcellularLocation>
    <subcellularLocation>
        <location evidence="2">Cytoplasm</location>
    </subcellularLocation>
    <subcellularLocation>
        <location evidence="1">Nucleus</location>
    </subcellularLocation>
</comment>
<evidence type="ECO:0000313" key="19">
    <source>
        <dbReference type="Proteomes" id="UP000326565"/>
    </source>
</evidence>
<feature type="region of interest" description="Disordered" evidence="16">
    <location>
        <begin position="444"/>
        <end position="498"/>
    </location>
</feature>
<feature type="compositionally biased region" description="Polar residues" evidence="16">
    <location>
        <begin position="772"/>
        <end position="784"/>
    </location>
</feature>
<evidence type="ECO:0000256" key="3">
    <source>
        <dbReference type="ARBA" id="ARBA00004574"/>
    </source>
</evidence>
<dbReference type="InterPro" id="IPR051833">
    <property type="entry name" value="TC-DDR_regulator"/>
</dbReference>
<keyword evidence="8" id="KW-0597">Phosphoprotein</keyword>
<feature type="compositionally biased region" description="Polar residues" evidence="16">
    <location>
        <begin position="712"/>
        <end position="725"/>
    </location>
</feature>
<feature type="domain" description="CUE" evidence="17">
    <location>
        <begin position="60"/>
        <end position="103"/>
    </location>
</feature>
<evidence type="ECO:0000256" key="14">
    <source>
        <dbReference type="ARBA" id="ARBA00023204"/>
    </source>
</evidence>
<keyword evidence="15" id="KW-0539">Nucleus</keyword>
<evidence type="ECO:0000256" key="15">
    <source>
        <dbReference type="ARBA" id="ARBA00023242"/>
    </source>
</evidence>
<keyword evidence="7" id="KW-0963">Cytoplasm</keyword>
<evidence type="ECO:0000256" key="11">
    <source>
        <dbReference type="ARBA" id="ARBA00022843"/>
    </source>
</evidence>
<feature type="compositionally biased region" description="Polar residues" evidence="16">
    <location>
        <begin position="467"/>
        <end position="477"/>
    </location>
</feature>
<dbReference type="Pfam" id="PF02845">
    <property type="entry name" value="CUE"/>
    <property type="match status" value="1"/>
</dbReference>
<evidence type="ECO:0000256" key="10">
    <source>
        <dbReference type="ARBA" id="ARBA00022786"/>
    </source>
</evidence>
<dbReference type="AlphaFoldDB" id="A0A5N5WU29"/>
<dbReference type="GO" id="GO:0003677">
    <property type="term" value="F:DNA binding"/>
    <property type="evidence" value="ECO:0007669"/>
    <property type="project" value="UniProtKB-KW"/>
</dbReference>
<feature type="region of interest" description="Disordered" evidence="16">
    <location>
        <begin position="712"/>
        <end position="840"/>
    </location>
</feature>
<evidence type="ECO:0000256" key="4">
    <source>
        <dbReference type="ARBA" id="ARBA00005491"/>
    </source>
</evidence>
<evidence type="ECO:0000259" key="17">
    <source>
        <dbReference type="PROSITE" id="PS51140"/>
    </source>
</evidence>
<dbReference type="GO" id="GO:0005737">
    <property type="term" value="C:cytoplasm"/>
    <property type="evidence" value="ECO:0007669"/>
    <property type="project" value="UniProtKB-SubCell"/>
</dbReference>
<feature type="region of interest" description="Disordered" evidence="16">
    <location>
        <begin position="1"/>
        <end position="56"/>
    </location>
</feature>
<feature type="compositionally biased region" description="Basic and acidic residues" evidence="16">
    <location>
        <begin position="143"/>
        <end position="158"/>
    </location>
</feature>
<feature type="region of interest" description="Disordered" evidence="16">
    <location>
        <begin position="589"/>
        <end position="634"/>
    </location>
</feature>
<evidence type="ECO:0000256" key="8">
    <source>
        <dbReference type="ARBA" id="ARBA00022553"/>
    </source>
</evidence>
<dbReference type="OrthoDB" id="5396806at2759"/>
<keyword evidence="13" id="KW-0238">DNA-binding</keyword>
<evidence type="ECO:0000256" key="1">
    <source>
        <dbReference type="ARBA" id="ARBA00004123"/>
    </source>
</evidence>
<dbReference type="EMBL" id="ML732293">
    <property type="protein sequence ID" value="KAB8070714.1"/>
    <property type="molecule type" value="Genomic_DNA"/>
</dbReference>
<feature type="compositionally biased region" description="Low complexity" evidence="16">
    <location>
        <begin position="739"/>
        <end position="752"/>
    </location>
</feature>
<name>A0A5N5WU29_9EURO</name>
<organism evidence="18 19">
    <name type="scientific">Aspergillus leporis</name>
    <dbReference type="NCBI Taxonomy" id="41062"/>
    <lineage>
        <taxon>Eukaryota</taxon>
        <taxon>Fungi</taxon>
        <taxon>Dikarya</taxon>
        <taxon>Ascomycota</taxon>
        <taxon>Pezizomycotina</taxon>
        <taxon>Eurotiomycetes</taxon>
        <taxon>Eurotiomycetidae</taxon>
        <taxon>Eurotiales</taxon>
        <taxon>Aspergillaceae</taxon>
        <taxon>Aspergillus</taxon>
        <taxon>Aspergillus subgen. Circumdati</taxon>
    </lineage>
</organism>
<keyword evidence="6" id="KW-0158">Chromosome</keyword>
<feature type="compositionally biased region" description="Polar residues" evidence="16">
    <location>
        <begin position="124"/>
        <end position="136"/>
    </location>
</feature>
<feature type="compositionally biased region" description="Low complexity" evidence="16">
    <location>
        <begin position="7"/>
        <end position="18"/>
    </location>
</feature>
<gene>
    <name evidence="18" type="ORF">BDV29DRAFT_180405</name>
</gene>
<keyword evidence="10" id="KW-0833">Ubl conjugation pathway</keyword>
<evidence type="ECO:0000313" key="18">
    <source>
        <dbReference type="EMBL" id="KAB8070714.1"/>
    </source>
</evidence>
<feature type="region of interest" description="Disordered" evidence="16">
    <location>
        <begin position="95"/>
        <end position="403"/>
    </location>
</feature>
<evidence type="ECO:0000256" key="2">
    <source>
        <dbReference type="ARBA" id="ARBA00004496"/>
    </source>
</evidence>
<keyword evidence="9" id="KW-0227">DNA damage</keyword>
<evidence type="ECO:0000256" key="16">
    <source>
        <dbReference type="SAM" id="MobiDB-lite"/>
    </source>
</evidence>
<protein>
    <recommendedName>
        <fullName evidence="5">RNA polymerase II degradation factor 1</fullName>
    </recommendedName>
</protein>
<dbReference type="PROSITE" id="PS51140">
    <property type="entry name" value="CUE"/>
    <property type="match status" value="1"/>
</dbReference>
<dbReference type="GO" id="GO:0043130">
    <property type="term" value="F:ubiquitin binding"/>
    <property type="evidence" value="ECO:0007669"/>
    <property type="project" value="InterPro"/>
</dbReference>
<keyword evidence="19" id="KW-1185">Reference proteome</keyword>
<feature type="compositionally biased region" description="Low complexity" evidence="16">
    <location>
        <begin position="816"/>
        <end position="835"/>
    </location>
</feature>
<comment type="similarity">
    <text evidence="4">Belongs to the DEF1 family.</text>
</comment>
<feature type="compositionally biased region" description="Polar residues" evidence="16">
    <location>
        <begin position="611"/>
        <end position="629"/>
    </location>
</feature>
<dbReference type="SUPFAM" id="SSF46934">
    <property type="entry name" value="UBA-like"/>
    <property type="match status" value="1"/>
</dbReference>
<reference evidence="18 19" key="1">
    <citation type="submission" date="2019-04" db="EMBL/GenBank/DDBJ databases">
        <title>Friends and foes A comparative genomics study of 23 Aspergillus species from section Flavi.</title>
        <authorList>
            <consortium name="DOE Joint Genome Institute"/>
            <person name="Kjaerbolling I."/>
            <person name="Vesth T."/>
            <person name="Frisvad J.C."/>
            <person name="Nybo J.L."/>
            <person name="Theobald S."/>
            <person name="Kildgaard S."/>
            <person name="Isbrandt T."/>
            <person name="Kuo A."/>
            <person name="Sato A."/>
            <person name="Lyhne E.K."/>
            <person name="Kogle M.E."/>
            <person name="Wiebenga A."/>
            <person name="Kun R.S."/>
            <person name="Lubbers R.J."/>
            <person name="Makela M.R."/>
            <person name="Barry K."/>
            <person name="Chovatia M."/>
            <person name="Clum A."/>
            <person name="Daum C."/>
            <person name="Haridas S."/>
            <person name="He G."/>
            <person name="LaButti K."/>
            <person name="Lipzen A."/>
            <person name="Mondo S."/>
            <person name="Riley R."/>
            <person name="Salamov A."/>
            <person name="Simmons B.A."/>
            <person name="Magnuson J.K."/>
            <person name="Henrissat B."/>
            <person name="Mortensen U.H."/>
            <person name="Larsen T.O."/>
            <person name="Devries R.P."/>
            <person name="Grigoriev I.V."/>
            <person name="Machida M."/>
            <person name="Baker S.E."/>
            <person name="Andersen M.R."/>
        </authorList>
    </citation>
    <scope>NUCLEOTIDE SEQUENCE [LARGE SCALE GENOMIC DNA]</scope>
    <source>
        <strain evidence="18 19">CBS 151.66</strain>
    </source>
</reference>
<evidence type="ECO:0000256" key="13">
    <source>
        <dbReference type="ARBA" id="ARBA00023125"/>
    </source>
</evidence>
<keyword evidence="14" id="KW-0234">DNA repair</keyword>
<evidence type="ECO:0000256" key="12">
    <source>
        <dbReference type="ARBA" id="ARBA00022895"/>
    </source>
</evidence>
<proteinExistence type="inferred from homology"/>
<dbReference type="InterPro" id="IPR009060">
    <property type="entry name" value="UBA-like_sf"/>
</dbReference>
<evidence type="ECO:0000256" key="5">
    <source>
        <dbReference type="ARBA" id="ARBA00020536"/>
    </source>
</evidence>
<accession>A0A5N5WU29</accession>
<feature type="compositionally biased region" description="Pro residues" evidence="16">
    <location>
        <begin position="242"/>
        <end position="271"/>
    </location>
</feature>